<dbReference type="KEGG" id="fae:FAES_2479"/>
<accession>I0K8N5</accession>
<evidence type="ECO:0000313" key="2">
    <source>
        <dbReference type="EMBL" id="CCH00488.1"/>
    </source>
</evidence>
<keyword evidence="3" id="KW-1185">Reference proteome</keyword>
<dbReference type="HOGENOM" id="CLU_155221_0_1_10"/>
<sequence length="112" mass="12656">MNLVIADCIKSQTAAFRNEGQEVYNRMEKAMQARQPFTLSFAGLDTCSTQFLNASIGKLYRTFEEADINAHMTITGIDSQDTILPEMISRTIDKALRPEHYAELMEQTLAYA</sequence>
<protein>
    <recommendedName>
        <fullName evidence="1">DUF4325 domain-containing protein</fullName>
    </recommendedName>
</protein>
<dbReference type="Proteomes" id="UP000011058">
    <property type="component" value="Chromosome"/>
</dbReference>
<evidence type="ECO:0000259" key="1">
    <source>
        <dbReference type="Pfam" id="PF14213"/>
    </source>
</evidence>
<gene>
    <name evidence="2" type="ORF">FAES_2479</name>
</gene>
<dbReference type="eggNOG" id="ENOG5033EBU">
    <property type="taxonomic scope" value="Bacteria"/>
</dbReference>
<evidence type="ECO:0000313" key="3">
    <source>
        <dbReference type="Proteomes" id="UP000011058"/>
    </source>
</evidence>
<name>I0K8N5_9BACT</name>
<dbReference type="Pfam" id="PF14213">
    <property type="entry name" value="DUF4325"/>
    <property type="match status" value="1"/>
</dbReference>
<dbReference type="RefSeq" id="WP_015331587.1">
    <property type="nucleotide sequence ID" value="NC_020054.1"/>
</dbReference>
<reference evidence="2 3" key="1">
    <citation type="journal article" date="2012" name="J. Bacteriol.">
        <title>Genome Sequence of Fibrella aestuarina BUZ 2T, a Filamentous Marine Bacterium.</title>
        <authorList>
            <person name="Filippini M."/>
            <person name="Qi W."/>
            <person name="Blom J."/>
            <person name="Goesmann A."/>
            <person name="Smits T.H."/>
            <person name="Bagheri H.C."/>
        </authorList>
    </citation>
    <scope>NUCLEOTIDE SEQUENCE [LARGE SCALE GENOMIC DNA]</scope>
    <source>
        <strain evidence="3">BUZ 2T</strain>
    </source>
</reference>
<dbReference type="InterPro" id="IPR025474">
    <property type="entry name" value="DUF4325"/>
</dbReference>
<dbReference type="AlphaFoldDB" id="I0K8N5"/>
<organism evidence="2 3">
    <name type="scientific">Fibrella aestuarina BUZ 2</name>
    <dbReference type="NCBI Taxonomy" id="1166018"/>
    <lineage>
        <taxon>Bacteria</taxon>
        <taxon>Pseudomonadati</taxon>
        <taxon>Bacteroidota</taxon>
        <taxon>Cytophagia</taxon>
        <taxon>Cytophagales</taxon>
        <taxon>Spirosomataceae</taxon>
        <taxon>Fibrella</taxon>
    </lineage>
</organism>
<dbReference type="EMBL" id="HE796683">
    <property type="protein sequence ID" value="CCH00488.1"/>
    <property type="molecule type" value="Genomic_DNA"/>
</dbReference>
<feature type="domain" description="DUF4325" evidence="1">
    <location>
        <begin position="19"/>
        <end position="81"/>
    </location>
</feature>
<proteinExistence type="predicted"/>
<dbReference type="OrthoDB" id="839893at2"/>